<comment type="caution">
    <text evidence="2">The sequence shown here is derived from an EMBL/GenBank/DDBJ whole genome shotgun (WGS) entry which is preliminary data.</text>
</comment>
<evidence type="ECO:0000256" key="1">
    <source>
        <dbReference type="SAM" id="MobiDB-lite"/>
    </source>
</evidence>
<organism evidence="2 3">
    <name type="scientific">Azospirillum brasilense</name>
    <dbReference type="NCBI Taxonomy" id="192"/>
    <lineage>
        <taxon>Bacteria</taxon>
        <taxon>Pseudomonadati</taxon>
        <taxon>Pseudomonadota</taxon>
        <taxon>Alphaproteobacteria</taxon>
        <taxon>Rhodospirillales</taxon>
        <taxon>Azospirillaceae</taxon>
        <taxon>Azospirillum</taxon>
    </lineage>
</organism>
<dbReference type="Proteomes" id="UP000318529">
    <property type="component" value="Unassembled WGS sequence"/>
</dbReference>
<evidence type="ECO:0008006" key="4">
    <source>
        <dbReference type="Google" id="ProtNLM"/>
    </source>
</evidence>
<evidence type="ECO:0000313" key="3">
    <source>
        <dbReference type="Proteomes" id="UP000318529"/>
    </source>
</evidence>
<accession>A0A560BMW0</accession>
<dbReference type="AlphaFoldDB" id="A0A560BMW0"/>
<proteinExistence type="predicted"/>
<dbReference type="EMBL" id="VITH01000026">
    <property type="protein sequence ID" value="TWA73953.1"/>
    <property type="molecule type" value="Genomic_DNA"/>
</dbReference>
<dbReference type="RefSeq" id="WP_145690700.1">
    <property type="nucleotide sequence ID" value="NZ_VITH01000026.1"/>
</dbReference>
<name>A0A560BMW0_AZOBR</name>
<feature type="region of interest" description="Disordered" evidence="1">
    <location>
        <begin position="114"/>
        <end position="144"/>
    </location>
</feature>
<reference evidence="2 3" key="1">
    <citation type="submission" date="2019-06" db="EMBL/GenBank/DDBJ databases">
        <title>Genomic Encyclopedia of Type Strains, Phase IV (KMG-V): Genome sequencing to study the core and pangenomes of soil and plant-associated prokaryotes.</title>
        <authorList>
            <person name="Whitman W."/>
        </authorList>
    </citation>
    <scope>NUCLEOTIDE SEQUENCE [LARGE SCALE GENOMIC DNA]</scope>
    <source>
        <strain evidence="2 3">BR 11650</strain>
    </source>
</reference>
<evidence type="ECO:0000313" key="2">
    <source>
        <dbReference type="EMBL" id="TWA73953.1"/>
    </source>
</evidence>
<protein>
    <recommendedName>
        <fullName evidence="4">DUF927 domain-containing protein</fullName>
    </recommendedName>
</protein>
<gene>
    <name evidence="2" type="ORF">FBZ83_12620</name>
</gene>
<sequence length="700" mass="74914">MLKSPPIGLGSIADATRVIVTTDSEARNRLAAALPGIAVLAGRPDFDWSRVPAPGRKLVTTDPDIGQALYGAGADKVAIADLDAVLAAAEAGTIEERLASIGSACRKLDRIEAAPQATPTPDIDPLGCPPARDAEADDPGPPIYDDGLPYRALGYNRRRYYFIRRAGGQIVDLASRDLKEIACLMELAPADFWQQRYPGGRGGFDGTAAANALIAEAHAVGIYDPDRIRGRGAWWDEGRAVLHLGNGMIVDGNPTGIMAHRSYFLYEQAQACPVHLAAPLSAAEARKLFDICKLARWDDPGLAPLFAGFLVVAPVCGAMPWRAHGWLTGEKGSGKTWILDNIARAVIGTIALRVSSKTTEAGVRQLLGADGRPVVFDEAETQNQQDRERVQLILDLARQASSEDAAPIVKGTQSGRAQTFSIRSSFLFSSINLALHQAADESRTLVFSLQGRGNLSEEGALAAAEQFAELQRLVTDTLTPEWCGGLLARTLSLLGVIRANAQTFARAVSERSGSQRHGDTVGGVLAGFHSLFSSKTLTIDEARTFLDRSWARRAGEDDTAPDQDRALDHLLEQMIRVQPGSGAAFERPVASLVAAVAGGVQDLTGKLTGDAVDGVFPDVAEMHLLHLGLRVDPSSGMLWAARSHSRLSALFRDTPWASAWETQLGRVNGAVKTTPKSMRFGKMVKRAVGVPLSEILKPEQ</sequence>